<evidence type="ECO:0000313" key="8">
    <source>
        <dbReference type="Proteomes" id="UP000078454"/>
    </source>
</evidence>
<dbReference type="InterPro" id="IPR011006">
    <property type="entry name" value="CheY-like_superfamily"/>
</dbReference>
<dbReference type="InterPro" id="IPR018060">
    <property type="entry name" value="HTH_AraC"/>
</dbReference>
<dbReference type="SMART" id="SM00342">
    <property type="entry name" value="HTH_ARAC"/>
    <property type="match status" value="1"/>
</dbReference>
<keyword evidence="2" id="KW-0238">DNA-binding</keyword>
<dbReference type="PANTHER" id="PTHR43280">
    <property type="entry name" value="ARAC-FAMILY TRANSCRIPTIONAL REGULATOR"/>
    <property type="match status" value="1"/>
</dbReference>
<dbReference type="SUPFAM" id="SSF46689">
    <property type="entry name" value="Homeodomain-like"/>
    <property type="match status" value="2"/>
</dbReference>
<dbReference type="Pfam" id="PF12833">
    <property type="entry name" value="HTH_18"/>
    <property type="match status" value="1"/>
</dbReference>
<keyword evidence="1" id="KW-0805">Transcription regulation</keyword>
<dbReference type="CDD" id="cd17536">
    <property type="entry name" value="REC_YesN-like"/>
    <property type="match status" value="1"/>
</dbReference>
<evidence type="ECO:0000259" key="5">
    <source>
        <dbReference type="PROSITE" id="PS01124"/>
    </source>
</evidence>
<evidence type="ECO:0008006" key="9">
    <source>
        <dbReference type="Google" id="ProtNLM"/>
    </source>
</evidence>
<dbReference type="RefSeq" id="WP_068664206.1">
    <property type="nucleotide sequence ID" value="NZ_LYPB01000063.1"/>
</dbReference>
<dbReference type="SUPFAM" id="SSF52172">
    <property type="entry name" value="CheY-like"/>
    <property type="match status" value="1"/>
</dbReference>
<comment type="caution">
    <text evidence="7">The sequence shown here is derived from an EMBL/GenBank/DDBJ whole genome shotgun (WGS) entry which is preliminary data.</text>
</comment>
<dbReference type="Proteomes" id="UP000078454">
    <property type="component" value="Unassembled WGS sequence"/>
</dbReference>
<evidence type="ECO:0000256" key="1">
    <source>
        <dbReference type="ARBA" id="ARBA00023015"/>
    </source>
</evidence>
<dbReference type="Gene3D" id="3.40.50.2300">
    <property type="match status" value="1"/>
</dbReference>
<feature type="domain" description="HTH araC/xylS-type" evidence="5">
    <location>
        <begin position="379"/>
        <end position="477"/>
    </location>
</feature>
<evidence type="ECO:0000256" key="4">
    <source>
        <dbReference type="PROSITE-ProRule" id="PRU00169"/>
    </source>
</evidence>
<dbReference type="GO" id="GO:0003700">
    <property type="term" value="F:DNA-binding transcription factor activity"/>
    <property type="evidence" value="ECO:0007669"/>
    <property type="project" value="InterPro"/>
</dbReference>
<dbReference type="AlphaFoldDB" id="A0A198ACN6"/>
<dbReference type="OrthoDB" id="1769137at2"/>
<dbReference type="Pfam" id="PF00072">
    <property type="entry name" value="Response_reg"/>
    <property type="match status" value="1"/>
</dbReference>
<name>A0A198ACN6_9BACL</name>
<dbReference type="PROSITE" id="PS00041">
    <property type="entry name" value="HTH_ARAC_FAMILY_1"/>
    <property type="match status" value="1"/>
</dbReference>
<protein>
    <recommendedName>
        <fullName evidence="9">DNA-binding response regulator</fullName>
    </recommendedName>
</protein>
<gene>
    <name evidence="7" type="ORF">A8708_29270</name>
</gene>
<dbReference type="GO" id="GO:0043565">
    <property type="term" value="F:sequence-specific DNA binding"/>
    <property type="evidence" value="ECO:0007669"/>
    <property type="project" value="InterPro"/>
</dbReference>
<dbReference type="GO" id="GO:0000160">
    <property type="term" value="P:phosphorelay signal transduction system"/>
    <property type="evidence" value="ECO:0007669"/>
    <property type="project" value="InterPro"/>
</dbReference>
<dbReference type="STRING" id="1850517.A8708_29270"/>
<evidence type="ECO:0000256" key="3">
    <source>
        <dbReference type="ARBA" id="ARBA00023163"/>
    </source>
</evidence>
<sequence length="485" mass="55471">MWTVYLVEDEVFVRQAIREILAWEKHGFHVVGEAGTGKDALADIRKLKPDVVICDIVMPGMDGIELLRQVREDGIPSRFLMLTAMSDFNYARDALQYGATNYLLKLSLSDEIIIDNLSRIKGELLNELQRKGESLYQMYYQAWAEKWRHGGMSEPTGKSLALPDAIHSLSLTVYTVLSGSETITWDQLVDMGIAPSEQYMLIHPFTEAGETAFFCWSMREDKGLVTTFMMGEYPVGIVTGGNLLTLSDTWELALKQLDGFWYGDSYGQERGSYLAERELEAEFMLCFEERHETKCIELMDAIWRGMAIAGYSHMEVKQAAIRLAEMIVMLARGREVPKELVLGERSHHELLQAMKHWVTACIRKMNEEAGLYTDHPDVNRVIRYMLEHFRENISVKDLAKLASMNVDYLSTLFRRKTGQTPVSFLQNIRIGHAKQLLHYSEWSVAEIADQTGFTDDAYFIKLFKREVGQTPSAYRKAKVISDLSY</sequence>
<keyword evidence="4" id="KW-0597">Phosphoprotein</keyword>
<dbReference type="InterPro" id="IPR020449">
    <property type="entry name" value="Tscrpt_reg_AraC-type_HTH"/>
</dbReference>
<dbReference type="Gene3D" id="1.10.10.60">
    <property type="entry name" value="Homeodomain-like"/>
    <property type="match status" value="2"/>
</dbReference>
<dbReference type="EMBL" id="LYPB01000063">
    <property type="protein sequence ID" value="OAS18708.1"/>
    <property type="molecule type" value="Genomic_DNA"/>
</dbReference>
<organism evidence="7 8">
    <name type="scientific">Paenibacillus oryzisoli</name>
    <dbReference type="NCBI Taxonomy" id="1850517"/>
    <lineage>
        <taxon>Bacteria</taxon>
        <taxon>Bacillati</taxon>
        <taxon>Bacillota</taxon>
        <taxon>Bacilli</taxon>
        <taxon>Bacillales</taxon>
        <taxon>Paenibacillaceae</taxon>
        <taxon>Paenibacillus</taxon>
    </lineage>
</organism>
<proteinExistence type="predicted"/>
<dbReference type="InterPro" id="IPR009057">
    <property type="entry name" value="Homeodomain-like_sf"/>
</dbReference>
<reference evidence="7 8" key="1">
    <citation type="submission" date="2016-05" db="EMBL/GenBank/DDBJ databases">
        <title>Paenibacillus sp. 1ZS3-15 nov., isolated from the rhizosphere soil.</title>
        <authorList>
            <person name="Zhang X.X."/>
            <person name="Zhang J."/>
        </authorList>
    </citation>
    <scope>NUCLEOTIDE SEQUENCE [LARGE SCALE GENOMIC DNA]</scope>
    <source>
        <strain evidence="7 8">1ZS3-15</strain>
    </source>
</reference>
<accession>A0A198ACN6</accession>
<dbReference type="PROSITE" id="PS01124">
    <property type="entry name" value="HTH_ARAC_FAMILY_2"/>
    <property type="match status" value="1"/>
</dbReference>
<keyword evidence="8" id="KW-1185">Reference proteome</keyword>
<feature type="modified residue" description="4-aspartylphosphate" evidence="4">
    <location>
        <position position="55"/>
    </location>
</feature>
<dbReference type="PRINTS" id="PR00032">
    <property type="entry name" value="HTHARAC"/>
</dbReference>
<dbReference type="PANTHER" id="PTHR43280:SF2">
    <property type="entry name" value="HTH-TYPE TRANSCRIPTIONAL REGULATOR EXSA"/>
    <property type="match status" value="1"/>
</dbReference>
<dbReference type="InterPro" id="IPR001789">
    <property type="entry name" value="Sig_transdc_resp-reg_receiver"/>
</dbReference>
<feature type="domain" description="Response regulatory" evidence="6">
    <location>
        <begin position="3"/>
        <end position="120"/>
    </location>
</feature>
<keyword evidence="3" id="KW-0804">Transcription</keyword>
<dbReference type="PROSITE" id="PS50110">
    <property type="entry name" value="RESPONSE_REGULATORY"/>
    <property type="match status" value="1"/>
</dbReference>
<dbReference type="SMART" id="SM00448">
    <property type="entry name" value="REC"/>
    <property type="match status" value="1"/>
</dbReference>
<evidence type="ECO:0000313" key="7">
    <source>
        <dbReference type="EMBL" id="OAS18708.1"/>
    </source>
</evidence>
<evidence type="ECO:0000259" key="6">
    <source>
        <dbReference type="PROSITE" id="PS50110"/>
    </source>
</evidence>
<evidence type="ECO:0000256" key="2">
    <source>
        <dbReference type="ARBA" id="ARBA00023125"/>
    </source>
</evidence>
<dbReference type="InterPro" id="IPR018062">
    <property type="entry name" value="HTH_AraC-typ_CS"/>
</dbReference>